<reference evidence="1" key="1">
    <citation type="submission" date="2014-12" db="EMBL/GenBank/DDBJ databases">
        <title>Insight into the proteome of Arion vulgaris.</title>
        <authorList>
            <person name="Aradska J."/>
            <person name="Bulat T."/>
            <person name="Smidak R."/>
            <person name="Sarate P."/>
            <person name="Gangsoo J."/>
            <person name="Sialana F."/>
            <person name="Bilban M."/>
            <person name="Lubec G."/>
        </authorList>
    </citation>
    <scope>NUCLEOTIDE SEQUENCE</scope>
    <source>
        <tissue evidence="1">Skin</tissue>
    </source>
</reference>
<accession>A0A0B7C537</accession>
<protein>
    <submittedName>
        <fullName evidence="1">Uncharacterized protein</fullName>
    </submittedName>
</protein>
<dbReference type="AlphaFoldDB" id="A0A0B7C537"/>
<name>A0A0B7C537_9EUPU</name>
<gene>
    <name evidence="1" type="primary">ORF223416</name>
</gene>
<proteinExistence type="predicted"/>
<feature type="non-terminal residue" evidence="1">
    <location>
        <position position="1"/>
    </location>
</feature>
<feature type="non-terminal residue" evidence="1">
    <location>
        <position position="109"/>
    </location>
</feature>
<organism evidence="1">
    <name type="scientific">Arion vulgaris</name>
    <dbReference type="NCBI Taxonomy" id="1028688"/>
    <lineage>
        <taxon>Eukaryota</taxon>
        <taxon>Metazoa</taxon>
        <taxon>Spiralia</taxon>
        <taxon>Lophotrochozoa</taxon>
        <taxon>Mollusca</taxon>
        <taxon>Gastropoda</taxon>
        <taxon>Heterobranchia</taxon>
        <taxon>Euthyneura</taxon>
        <taxon>Panpulmonata</taxon>
        <taxon>Eupulmonata</taxon>
        <taxon>Stylommatophora</taxon>
        <taxon>Helicina</taxon>
        <taxon>Arionoidea</taxon>
        <taxon>Arionidae</taxon>
        <taxon>Arion</taxon>
    </lineage>
</organism>
<evidence type="ECO:0000313" key="1">
    <source>
        <dbReference type="EMBL" id="CEL00323.1"/>
    </source>
</evidence>
<sequence>DKIPPPWIKVTIKAILKSDQLYHELPGQYLQKQWSCGSLFEFMSHITKENMTNLWMRAQSLLVQGNTDQQPEVRSQDCLPFTDVIRDLLRRLRPLAYISLLPNNDQSAE</sequence>
<dbReference type="EMBL" id="HACG01053452">
    <property type="protein sequence ID" value="CEL00323.1"/>
    <property type="molecule type" value="Transcribed_RNA"/>
</dbReference>